<keyword evidence="3" id="KW-1185">Reference proteome</keyword>
<dbReference type="Proteomes" id="UP000067434">
    <property type="component" value="Chromosome"/>
</dbReference>
<feature type="domain" description="Polymerase/histidinol phosphatase N-terminal" evidence="1">
    <location>
        <begin position="158"/>
        <end position="224"/>
    </location>
</feature>
<sequence>MSGKSGILADYEFTGDAGPEKRLGFLYLLFTVPEKACTIEVEYEYQGKGPGETTVDIGLFQPGTVDLITGMKNLRGWSGSNKKSFTVSREAATPSYLPGDIPPGEWKVILGLYKIPDQGLRYRVKVRVYEGCLKTSSQSLPETSELVQGDSPRGWVKGDLHMHSVHSDGDSTLDQIAEVAGSLGLDFVSVTDHNVVSHIAELGFRSRFLGKVFFLRGVELTTYRGHMNVYGVSEIPEFRIRLDEELKEVVAYLRSRGAFLSINHPKPLGPDWEFGNLSFADSLEVFHSVWEFNNYVSLRKWDQLLNNGFRIGLVGGSDAHEMRGKTSILLPGTPTTWVYVDKLSEEGLLDGLRKQRVFVSESPSGPRITLEAYADGKHYPLGGIVNSKEVKLRLRAEGGRGQSYRVISGGEVVASGVLDSDVFEKVFQIHLSSPYVRAELVREAQAIDDPYHMENIISALTAPIYLKV</sequence>
<dbReference type="PANTHER" id="PTHR42924">
    <property type="entry name" value="EXONUCLEASE"/>
    <property type="match status" value="1"/>
</dbReference>
<dbReference type="SUPFAM" id="SSF89550">
    <property type="entry name" value="PHP domain-like"/>
    <property type="match status" value="1"/>
</dbReference>
<dbReference type="CDD" id="cd07432">
    <property type="entry name" value="PHP_HisPPase"/>
    <property type="match status" value="1"/>
</dbReference>
<dbReference type="STRING" id="1550241.MA03_03605"/>
<dbReference type="NCBIfam" id="NF038032">
    <property type="entry name" value="CehA_McbA_metalo"/>
    <property type="match status" value="1"/>
</dbReference>
<dbReference type="SMART" id="SM00481">
    <property type="entry name" value="POLIIIAc"/>
    <property type="match status" value="1"/>
</dbReference>
<gene>
    <name evidence="2" type="ORF">MA03_03605</name>
</gene>
<dbReference type="PANTHER" id="PTHR42924:SF3">
    <property type="entry name" value="POLYMERASE_HISTIDINOL PHOSPHATASE N-TERMINAL DOMAIN-CONTAINING PROTEIN"/>
    <property type="match status" value="1"/>
</dbReference>
<dbReference type="GO" id="GO:0004534">
    <property type="term" value="F:5'-3' RNA exonuclease activity"/>
    <property type="evidence" value="ECO:0007669"/>
    <property type="project" value="TreeGrafter"/>
</dbReference>
<dbReference type="InterPro" id="IPR052018">
    <property type="entry name" value="PHP_domain"/>
</dbReference>
<dbReference type="Gene3D" id="3.20.20.140">
    <property type="entry name" value="Metal-dependent hydrolases"/>
    <property type="match status" value="1"/>
</dbReference>
<dbReference type="GeneID" id="25401286"/>
<dbReference type="RefSeq" id="WP_052883969.1">
    <property type="nucleotide sequence ID" value="NZ_CP009961.1"/>
</dbReference>
<dbReference type="KEGG" id="thf:MA03_03605"/>
<dbReference type="EMBL" id="CP009961">
    <property type="protein sequence ID" value="AKG38549.1"/>
    <property type="molecule type" value="Genomic_DNA"/>
</dbReference>
<evidence type="ECO:0000313" key="2">
    <source>
        <dbReference type="EMBL" id="AKG38549.1"/>
    </source>
</evidence>
<proteinExistence type="predicted"/>
<accession>A0A0F7FH12</accession>
<organism evidence="2 3">
    <name type="scientific">Infirmifilum uzonense</name>
    <dbReference type="NCBI Taxonomy" id="1550241"/>
    <lineage>
        <taxon>Archaea</taxon>
        <taxon>Thermoproteota</taxon>
        <taxon>Thermoprotei</taxon>
        <taxon>Thermofilales</taxon>
        <taxon>Thermofilaceae</taxon>
        <taxon>Infirmifilum</taxon>
    </lineage>
</organism>
<evidence type="ECO:0000259" key="1">
    <source>
        <dbReference type="SMART" id="SM00481"/>
    </source>
</evidence>
<protein>
    <recommendedName>
        <fullName evidence="1">Polymerase/histidinol phosphatase N-terminal domain-containing protein</fullName>
    </recommendedName>
</protein>
<reference evidence="2 3" key="1">
    <citation type="journal article" date="2015" name="Stand. Genomic Sci.">
        <title>Complete genome sequence of and proposal of Thermofilum uzonense sp. nov. a novel hyperthermophilic crenarchaeon and emended description of the genus Thermofilum.</title>
        <authorList>
            <person name="Toshchakov S.V."/>
            <person name="Korzhenkov A.A."/>
            <person name="Samarov N.I."/>
            <person name="Mazunin I.O."/>
            <person name="Mozhey O.I."/>
            <person name="Shmyr I.S."/>
            <person name="Derbikova K.S."/>
            <person name="Taranov E.A."/>
            <person name="Dominova I.N."/>
            <person name="Bonch-Osmolovskaya E.A."/>
            <person name="Patrushev M.V."/>
            <person name="Podosokorskaya O.A."/>
            <person name="Kublanov I.V."/>
        </authorList>
    </citation>
    <scope>NUCLEOTIDE SEQUENCE [LARGE SCALE GENOMIC DNA]</scope>
    <source>
        <strain evidence="2 3">1807-2</strain>
    </source>
</reference>
<dbReference type="InterPro" id="IPR003141">
    <property type="entry name" value="Pol/His_phosphatase_N"/>
</dbReference>
<name>A0A0F7FH12_9CREN</name>
<dbReference type="AlphaFoldDB" id="A0A0F7FH12"/>
<dbReference type="InterPro" id="IPR016195">
    <property type="entry name" value="Pol/histidinol_Pase-like"/>
</dbReference>
<dbReference type="HOGENOM" id="CLU_032306_1_0_2"/>
<evidence type="ECO:0000313" key="3">
    <source>
        <dbReference type="Proteomes" id="UP000067434"/>
    </source>
</evidence>
<dbReference type="GO" id="GO:0035312">
    <property type="term" value="F:5'-3' DNA exonuclease activity"/>
    <property type="evidence" value="ECO:0007669"/>
    <property type="project" value="TreeGrafter"/>
</dbReference>
<dbReference type="PATRIC" id="fig|1550241.5.peg.763"/>